<evidence type="ECO:0000256" key="1">
    <source>
        <dbReference type="SAM" id="MobiDB-lite"/>
    </source>
</evidence>
<dbReference type="GO" id="GO:0005634">
    <property type="term" value="C:nucleus"/>
    <property type="evidence" value="ECO:0007669"/>
    <property type="project" value="TreeGrafter"/>
</dbReference>
<dbReference type="GO" id="GO:0060090">
    <property type="term" value="F:molecular adaptor activity"/>
    <property type="evidence" value="ECO:0007669"/>
    <property type="project" value="TreeGrafter"/>
</dbReference>
<dbReference type="Gene3D" id="2.40.128.20">
    <property type="match status" value="1"/>
</dbReference>
<evidence type="ECO:0008006" key="5">
    <source>
        <dbReference type="Google" id="ProtNLM"/>
    </source>
</evidence>
<organism evidence="3 4">
    <name type="scientific">Heterocephalus glaber</name>
    <name type="common">Naked mole rat</name>
    <dbReference type="NCBI Taxonomy" id="10181"/>
    <lineage>
        <taxon>Eukaryota</taxon>
        <taxon>Metazoa</taxon>
        <taxon>Chordata</taxon>
        <taxon>Craniata</taxon>
        <taxon>Vertebrata</taxon>
        <taxon>Euteleostomi</taxon>
        <taxon>Mammalia</taxon>
        <taxon>Eutheria</taxon>
        <taxon>Euarchontoglires</taxon>
        <taxon>Glires</taxon>
        <taxon>Rodentia</taxon>
        <taxon>Hystricomorpha</taxon>
        <taxon>Bathyergidae</taxon>
        <taxon>Heterocephalus</taxon>
    </lineage>
</organism>
<dbReference type="Proteomes" id="UP000006813">
    <property type="component" value="Unassembled WGS sequence"/>
</dbReference>
<dbReference type="EMBL" id="JH169817">
    <property type="protein sequence ID" value="EHB07699.1"/>
    <property type="molecule type" value="Genomic_DNA"/>
</dbReference>
<feature type="compositionally biased region" description="Pro residues" evidence="1">
    <location>
        <begin position="218"/>
        <end position="228"/>
    </location>
</feature>
<keyword evidence="2" id="KW-0732">Signal</keyword>
<name>G5BEI8_HETGA</name>
<accession>G5BEI8</accession>
<evidence type="ECO:0000256" key="2">
    <source>
        <dbReference type="SAM" id="SignalP"/>
    </source>
</evidence>
<dbReference type="InterPro" id="IPR022272">
    <property type="entry name" value="Lipocalin_CS"/>
</dbReference>
<evidence type="ECO:0000313" key="3">
    <source>
        <dbReference type="EMBL" id="EHB07699.1"/>
    </source>
</evidence>
<dbReference type="GO" id="GO:0006303">
    <property type="term" value="P:double-strand break repair via nonhomologous end joining"/>
    <property type="evidence" value="ECO:0007669"/>
    <property type="project" value="InterPro"/>
</dbReference>
<dbReference type="PROSITE" id="PS00213">
    <property type="entry name" value="LIPOCALIN"/>
    <property type="match status" value="1"/>
</dbReference>
<dbReference type="GO" id="GO:0070419">
    <property type="term" value="C:nonhomologous end joining complex"/>
    <property type="evidence" value="ECO:0007669"/>
    <property type="project" value="TreeGrafter"/>
</dbReference>
<gene>
    <name evidence="3" type="ORF">GW7_13126</name>
</gene>
<feature type="chain" id="PRO_5003474244" description="Lipocalin-like 1 protein" evidence="2">
    <location>
        <begin position="22"/>
        <end position="267"/>
    </location>
</feature>
<dbReference type="InterPro" id="IPR027873">
    <property type="entry name" value="PAXX"/>
</dbReference>
<evidence type="ECO:0000313" key="4">
    <source>
        <dbReference type="Proteomes" id="UP000006813"/>
    </source>
</evidence>
<dbReference type="PANTHER" id="PTHR28586">
    <property type="entry name" value="PROTEIN PAXX"/>
    <property type="match status" value="1"/>
</dbReference>
<dbReference type="InParanoid" id="G5BEI8"/>
<dbReference type="SUPFAM" id="SSF50814">
    <property type="entry name" value="Lipocalins"/>
    <property type="match status" value="1"/>
</dbReference>
<dbReference type="PANTHER" id="PTHR28586:SF1">
    <property type="entry name" value="PROTEIN PAXX"/>
    <property type="match status" value="1"/>
</dbReference>
<feature type="signal peptide" evidence="2">
    <location>
        <begin position="1"/>
        <end position="21"/>
    </location>
</feature>
<dbReference type="GO" id="GO:0035861">
    <property type="term" value="C:site of double-strand break"/>
    <property type="evidence" value="ECO:0007669"/>
    <property type="project" value="TreeGrafter"/>
</dbReference>
<feature type="region of interest" description="Disordered" evidence="1">
    <location>
        <begin position="206"/>
        <end position="267"/>
    </location>
</feature>
<dbReference type="STRING" id="10181.G5BEI8"/>
<sequence>MLPALPVAALLVLLQPSPGQAQVPIQANFDPSKFQGLWYVVGAVSDDQGFQDAKDDMKMPMVSVTSLANGDLALKFGYPTPDGGCQKIQTTYTKGAADGQFSSPGAQKMQELVSQVGLNPGQGALLPKSEQCTSAMFQRAVALSLREDNAALTLSGPPSTLTFDLSKVPGPEAAPRLQALTLGLAERVCSLEQRLAGRVARAPVPSLEPCHPSKSPQPAGPPLFLPDPDPQRGGPGAGVRRRSPGESLINPGFKSKKPAGGVDFDEP</sequence>
<proteinExistence type="predicted"/>
<protein>
    <recommendedName>
        <fullName evidence="5">Lipocalin-like 1 protein</fullName>
    </recommendedName>
</protein>
<reference evidence="3 4" key="1">
    <citation type="journal article" date="2011" name="Nature">
        <title>Genome sequencing reveals insights into physiology and longevity of the naked mole rat.</title>
        <authorList>
            <person name="Kim E.B."/>
            <person name="Fang X."/>
            <person name="Fushan A.A."/>
            <person name="Huang Z."/>
            <person name="Lobanov A.V."/>
            <person name="Han L."/>
            <person name="Marino S.M."/>
            <person name="Sun X."/>
            <person name="Turanov A.A."/>
            <person name="Yang P."/>
            <person name="Yim S.H."/>
            <person name="Zhao X."/>
            <person name="Kasaikina M.V."/>
            <person name="Stoletzki N."/>
            <person name="Peng C."/>
            <person name="Polak P."/>
            <person name="Xiong Z."/>
            <person name="Kiezun A."/>
            <person name="Zhu Y."/>
            <person name="Chen Y."/>
            <person name="Kryukov G.V."/>
            <person name="Zhang Q."/>
            <person name="Peshkin L."/>
            <person name="Yang L."/>
            <person name="Bronson R.T."/>
            <person name="Buffenstein R."/>
            <person name="Wang B."/>
            <person name="Han C."/>
            <person name="Li Q."/>
            <person name="Chen L."/>
            <person name="Zhao W."/>
            <person name="Sunyaev S.R."/>
            <person name="Park T.J."/>
            <person name="Zhang G."/>
            <person name="Wang J."/>
            <person name="Gladyshev V.N."/>
        </authorList>
    </citation>
    <scope>NUCLEOTIDE SEQUENCE [LARGE SCALE GENOMIC DNA]</scope>
</reference>
<dbReference type="InterPro" id="IPR012674">
    <property type="entry name" value="Calycin"/>
</dbReference>
<dbReference type="Pfam" id="PF15384">
    <property type="entry name" value="PAXX"/>
    <property type="match status" value="1"/>
</dbReference>
<dbReference type="AlphaFoldDB" id="G5BEI8"/>